<evidence type="ECO:0000313" key="6">
    <source>
        <dbReference type="Proteomes" id="UP000006057"/>
    </source>
</evidence>
<dbReference type="Proteomes" id="UP000006057">
    <property type="component" value="Chromosome"/>
</dbReference>
<evidence type="ECO:0000256" key="3">
    <source>
        <dbReference type="ARBA" id="ARBA00012922"/>
    </source>
</evidence>
<dbReference type="KEGG" id="mcb:Mycch_5206"/>
<evidence type="ECO:0000259" key="4">
    <source>
        <dbReference type="Pfam" id="PF01425"/>
    </source>
</evidence>
<dbReference type="Gene3D" id="3.90.1300.10">
    <property type="entry name" value="Amidase signature (AS) domain"/>
    <property type="match status" value="1"/>
</dbReference>
<dbReference type="InterPro" id="IPR023631">
    <property type="entry name" value="Amidase_dom"/>
</dbReference>
<comment type="catalytic activity">
    <reaction evidence="1">
        <text>a monocarboxylic acid amide + H2O = a monocarboxylate + NH4(+)</text>
        <dbReference type="Rhea" id="RHEA:12020"/>
        <dbReference type="ChEBI" id="CHEBI:15377"/>
        <dbReference type="ChEBI" id="CHEBI:28938"/>
        <dbReference type="ChEBI" id="CHEBI:35757"/>
        <dbReference type="ChEBI" id="CHEBI:83628"/>
        <dbReference type="EC" id="3.5.1.4"/>
    </reaction>
</comment>
<dbReference type="HOGENOM" id="CLU_009600_0_4_11"/>
<accession>I4BRI4</accession>
<evidence type="ECO:0000256" key="2">
    <source>
        <dbReference type="ARBA" id="ARBA00009199"/>
    </source>
</evidence>
<dbReference type="PROSITE" id="PS00571">
    <property type="entry name" value="AMIDASES"/>
    <property type="match status" value="1"/>
</dbReference>
<dbReference type="SUPFAM" id="SSF75304">
    <property type="entry name" value="Amidase signature (AS) enzymes"/>
    <property type="match status" value="1"/>
</dbReference>
<sequence>MSRGDYGRGVNFEEYRGFDATGLARLVADKDVAATELLALAQERAAAVNPRINAIVRDVPAPIPDAGGGPFAGVPFLIKDLAQDYAGLPTSRGSRAWMAHPVTEHATVVARWLDAGLVIFGKTNTPEFGAKGITEPLAWGPARNPWNLARTPGGSSGGSAAAVAAGIVPCAGANDGGGSIRIPAACCGLVGLKPGRGLTPFGPAMGELMHGAAVQGVVSRTVRDTAAMLDILSGGEPSGPYVPAMPASSFASCVGSDPGALRIGFRVPTAITPAPHREAFAAVEKTAQTLSDLGHHVEELPQAPFDDAALARDFLLTWFVYTAADVAEAKRLTGAGDEAFERETLIMAALGRATSSIDYLSAVERRHDHTRRLTTFFEDYDLLLTPTLATPPPAIGEFDLPAPLQHATDALIRTRTARLLRYTKIVDDMVDKNLGWVPYTQLANLTGRPAISLPLHWTADGLPLGVQFVAPLAGESLLIRLAAQLEQAMPWASRMAPL</sequence>
<dbReference type="GO" id="GO:0016740">
    <property type="term" value="F:transferase activity"/>
    <property type="evidence" value="ECO:0007669"/>
    <property type="project" value="UniProtKB-KW"/>
</dbReference>
<keyword evidence="5" id="KW-0808">Transferase</keyword>
<reference evidence="5 6" key="1">
    <citation type="submission" date="2012-06" db="EMBL/GenBank/DDBJ databases">
        <title>Complete sequence of chromosome of Mycobacterium chubuense NBB4.</title>
        <authorList>
            <consortium name="US DOE Joint Genome Institute"/>
            <person name="Lucas S."/>
            <person name="Han J."/>
            <person name="Lapidus A."/>
            <person name="Cheng J.-F."/>
            <person name="Goodwin L."/>
            <person name="Pitluck S."/>
            <person name="Peters L."/>
            <person name="Mikhailova N."/>
            <person name="Teshima H."/>
            <person name="Detter J.C."/>
            <person name="Han C."/>
            <person name="Tapia R."/>
            <person name="Land M."/>
            <person name="Hauser L."/>
            <person name="Kyrpides N."/>
            <person name="Ivanova N."/>
            <person name="Pagani I."/>
            <person name="Mattes T."/>
            <person name="Holmes A."/>
            <person name="Rutledge P."/>
            <person name="Paulsen I."/>
            <person name="Coleman N."/>
            <person name="Woyke T."/>
        </authorList>
    </citation>
    <scope>NUCLEOTIDE SEQUENCE [LARGE SCALE GENOMIC DNA]</scope>
    <source>
        <strain evidence="5 6">NBB4</strain>
    </source>
</reference>
<name>I4BRI4_MYCCN</name>
<dbReference type="EMBL" id="CP003053">
    <property type="protein sequence ID" value="AFM19891.1"/>
    <property type="molecule type" value="Genomic_DNA"/>
</dbReference>
<feature type="domain" description="Amidase" evidence="4">
    <location>
        <begin position="40"/>
        <end position="478"/>
    </location>
</feature>
<protein>
    <recommendedName>
        <fullName evidence="3">amidase</fullName>
        <ecNumber evidence="3">3.5.1.4</ecNumber>
    </recommendedName>
</protein>
<organism evidence="5 6">
    <name type="scientific">Mycolicibacterium chubuense (strain NBB4)</name>
    <name type="common">Mycobacterium chubuense</name>
    <dbReference type="NCBI Taxonomy" id="710421"/>
    <lineage>
        <taxon>Bacteria</taxon>
        <taxon>Bacillati</taxon>
        <taxon>Actinomycetota</taxon>
        <taxon>Actinomycetes</taxon>
        <taxon>Mycobacteriales</taxon>
        <taxon>Mycobacteriaceae</taxon>
        <taxon>Mycolicibacterium</taxon>
    </lineage>
</organism>
<dbReference type="AlphaFoldDB" id="I4BRI4"/>
<dbReference type="InterPro" id="IPR020556">
    <property type="entry name" value="Amidase_CS"/>
</dbReference>
<dbReference type="GO" id="GO:0004040">
    <property type="term" value="F:amidase activity"/>
    <property type="evidence" value="ECO:0007669"/>
    <property type="project" value="UniProtKB-EC"/>
</dbReference>
<evidence type="ECO:0000313" key="5">
    <source>
        <dbReference type="EMBL" id="AFM19891.1"/>
    </source>
</evidence>
<dbReference type="PANTHER" id="PTHR11895:SF7">
    <property type="entry name" value="GLUTAMYL-TRNA(GLN) AMIDOTRANSFERASE SUBUNIT A, MITOCHONDRIAL"/>
    <property type="match status" value="1"/>
</dbReference>
<dbReference type="PATRIC" id="fig|710421.3.peg.5190"/>
<evidence type="ECO:0000256" key="1">
    <source>
        <dbReference type="ARBA" id="ARBA00001311"/>
    </source>
</evidence>
<dbReference type="Pfam" id="PF01425">
    <property type="entry name" value="Amidase"/>
    <property type="match status" value="1"/>
</dbReference>
<dbReference type="InterPro" id="IPR000120">
    <property type="entry name" value="Amidase"/>
</dbReference>
<gene>
    <name evidence="5" type="ordered locus">Mycch_5206</name>
</gene>
<dbReference type="EC" id="3.5.1.4" evidence="3"/>
<dbReference type="STRING" id="710421.Mycch_5206"/>
<dbReference type="PANTHER" id="PTHR11895">
    <property type="entry name" value="TRANSAMIDASE"/>
    <property type="match status" value="1"/>
</dbReference>
<comment type="similarity">
    <text evidence="2">Belongs to the amidase family.</text>
</comment>
<keyword evidence="6" id="KW-1185">Reference proteome</keyword>
<proteinExistence type="inferred from homology"/>
<dbReference type="InterPro" id="IPR036928">
    <property type="entry name" value="AS_sf"/>
</dbReference>
<dbReference type="eggNOG" id="COG0154">
    <property type="taxonomic scope" value="Bacteria"/>
</dbReference>